<gene>
    <name evidence="1" type="ORF">J2X19_002933</name>
</gene>
<dbReference type="Proteomes" id="UP001180487">
    <property type="component" value="Unassembled WGS sequence"/>
</dbReference>
<accession>A0ABU2CA85</accession>
<keyword evidence="2" id="KW-1185">Reference proteome</keyword>
<evidence type="ECO:0000313" key="2">
    <source>
        <dbReference type="Proteomes" id="UP001180487"/>
    </source>
</evidence>
<name>A0ABU2CA85_9BURK</name>
<evidence type="ECO:0000313" key="1">
    <source>
        <dbReference type="EMBL" id="MDR7378254.1"/>
    </source>
</evidence>
<dbReference type="RefSeq" id="WP_116606516.1">
    <property type="nucleotide sequence ID" value="NZ_JAVDXT010000002.1"/>
</dbReference>
<reference evidence="1 2" key="1">
    <citation type="submission" date="2023-07" db="EMBL/GenBank/DDBJ databases">
        <title>Sorghum-associated microbial communities from plants grown in Nebraska, USA.</title>
        <authorList>
            <person name="Schachtman D."/>
        </authorList>
    </citation>
    <scope>NUCLEOTIDE SEQUENCE [LARGE SCALE GENOMIC DNA]</scope>
    <source>
        <strain evidence="1 2">BE313</strain>
    </source>
</reference>
<dbReference type="EMBL" id="JAVDXT010000002">
    <property type="protein sequence ID" value="MDR7378254.1"/>
    <property type="molecule type" value="Genomic_DNA"/>
</dbReference>
<protein>
    <submittedName>
        <fullName evidence="1">Uncharacterized protein</fullName>
    </submittedName>
</protein>
<comment type="caution">
    <text evidence="1">The sequence shown here is derived from an EMBL/GenBank/DDBJ whole genome shotgun (WGS) entry which is preliminary data.</text>
</comment>
<proteinExistence type="predicted"/>
<organism evidence="1 2">
    <name type="scientific">Rhodoferax ferrireducens</name>
    <dbReference type="NCBI Taxonomy" id="192843"/>
    <lineage>
        <taxon>Bacteria</taxon>
        <taxon>Pseudomonadati</taxon>
        <taxon>Pseudomonadota</taxon>
        <taxon>Betaproteobacteria</taxon>
        <taxon>Burkholderiales</taxon>
        <taxon>Comamonadaceae</taxon>
        <taxon>Rhodoferax</taxon>
    </lineage>
</organism>
<sequence length="66" mass="7347">MKTELIEPTALIVAALVAKDVDRLSSGHRIACQELFVATYRKLEAAVLQIEEEDAAQRAQPELRRA</sequence>